<keyword evidence="1" id="KW-0175">Coiled coil</keyword>
<dbReference type="GeneID" id="17311600"/>
<dbReference type="EMBL" id="JH992966">
    <property type="protein sequence ID" value="EKX54999.1"/>
    <property type="molecule type" value="Genomic_DNA"/>
</dbReference>
<feature type="coiled-coil region" evidence="1">
    <location>
        <begin position="143"/>
        <end position="177"/>
    </location>
</feature>
<dbReference type="EnsemblProtists" id="EKX54999">
    <property type="protein sequence ID" value="EKX54999"/>
    <property type="gene ID" value="GUITHDRAFT_99641"/>
</dbReference>
<feature type="compositionally biased region" description="Polar residues" evidence="2">
    <location>
        <begin position="46"/>
        <end position="60"/>
    </location>
</feature>
<proteinExistence type="predicted"/>
<dbReference type="AlphaFoldDB" id="L1K315"/>
<evidence type="ECO:0000256" key="3">
    <source>
        <dbReference type="SAM" id="SignalP"/>
    </source>
</evidence>
<dbReference type="HOGENOM" id="CLU_1291138_0_0_1"/>
<dbReference type="Proteomes" id="UP000011087">
    <property type="component" value="Unassembled WGS sequence"/>
</dbReference>
<organism evidence="4">
    <name type="scientific">Guillardia theta (strain CCMP2712)</name>
    <name type="common">Cryptophyte</name>
    <dbReference type="NCBI Taxonomy" id="905079"/>
    <lineage>
        <taxon>Eukaryota</taxon>
        <taxon>Cryptophyceae</taxon>
        <taxon>Pyrenomonadales</taxon>
        <taxon>Geminigeraceae</taxon>
        <taxon>Guillardia</taxon>
    </lineage>
</organism>
<dbReference type="PaxDb" id="55529-EKX54999"/>
<dbReference type="KEGG" id="gtt:GUITHDRAFT_99641"/>
<accession>L1K315</accession>
<evidence type="ECO:0000313" key="4">
    <source>
        <dbReference type="EMBL" id="EKX54999.1"/>
    </source>
</evidence>
<keyword evidence="6" id="KW-1185">Reference proteome</keyword>
<evidence type="ECO:0000313" key="5">
    <source>
        <dbReference type="EnsemblProtists" id="EKX54999"/>
    </source>
</evidence>
<name>L1K315_GUITC</name>
<protein>
    <submittedName>
        <fullName evidence="4 5">Uncharacterized protein</fullName>
    </submittedName>
</protein>
<reference evidence="5" key="3">
    <citation type="submission" date="2015-06" db="UniProtKB">
        <authorList>
            <consortium name="EnsemblProtists"/>
        </authorList>
    </citation>
    <scope>IDENTIFICATION</scope>
</reference>
<gene>
    <name evidence="4" type="ORF">GUITHDRAFT_99641</name>
</gene>
<sequence>MNVLLLLALLRTSECWWAGQKAIVDKLGKQEFDVDAEELPPVVSDSEASIGNTSDEFTSTKSEEEHRQRILEREIDTKKVKHDAEEIIQQDKSYQETLRNLKEQEQTQKDKPTKVLKIDSIEALCSYRLSEVMGENAKLWEEVRDWRSTSEALRKMLEEEQKKSSQLASQLEVREEEMVMNQADTIKLLKVKNKNLASKVKECDCNLNAARKDL</sequence>
<feature type="chain" id="PRO_5011944472" evidence="3">
    <location>
        <begin position="16"/>
        <end position="214"/>
    </location>
</feature>
<keyword evidence="3" id="KW-0732">Signal</keyword>
<evidence type="ECO:0000256" key="2">
    <source>
        <dbReference type="SAM" id="MobiDB-lite"/>
    </source>
</evidence>
<feature type="region of interest" description="Disordered" evidence="2">
    <location>
        <begin position="45"/>
        <end position="67"/>
    </location>
</feature>
<reference evidence="4 6" key="1">
    <citation type="journal article" date="2012" name="Nature">
        <title>Algal genomes reveal evolutionary mosaicism and the fate of nucleomorphs.</title>
        <authorList>
            <consortium name="DOE Joint Genome Institute"/>
            <person name="Curtis B.A."/>
            <person name="Tanifuji G."/>
            <person name="Burki F."/>
            <person name="Gruber A."/>
            <person name="Irimia M."/>
            <person name="Maruyama S."/>
            <person name="Arias M.C."/>
            <person name="Ball S.G."/>
            <person name="Gile G.H."/>
            <person name="Hirakawa Y."/>
            <person name="Hopkins J.F."/>
            <person name="Kuo A."/>
            <person name="Rensing S.A."/>
            <person name="Schmutz J."/>
            <person name="Symeonidi A."/>
            <person name="Elias M."/>
            <person name="Eveleigh R.J."/>
            <person name="Herman E.K."/>
            <person name="Klute M.J."/>
            <person name="Nakayama T."/>
            <person name="Obornik M."/>
            <person name="Reyes-Prieto A."/>
            <person name="Armbrust E.V."/>
            <person name="Aves S.J."/>
            <person name="Beiko R.G."/>
            <person name="Coutinho P."/>
            <person name="Dacks J.B."/>
            <person name="Durnford D.G."/>
            <person name="Fast N.M."/>
            <person name="Green B.R."/>
            <person name="Grisdale C.J."/>
            <person name="Hempel F."/>
            <person name="Henrissat B."/>
            <person name="Hoppner M.P."/>
            <person name="Ishida K."/>
            <person name="Kim E."/>
            <person name="Koreny L."/>
            <person name="Kroth P.G."/>
            <person name="Liu Y."/>
            <person name="Malik S.B."/>
            <person name="Maier U.G."/>
            <person name="McRose D."/>
            <person name="Mock T."/>
            <person name="Neilson J.A."/>
            <person name="Onodera N.T."/>
            <person name="Poole A.M."/>
            <person name="Pritham E.J."/>
            <person name="Richards T.A."/>
            <person name="Rocap G."/>
            <person name="Roy S.W."/>
            <person name="Sarai C."/>
            <person name="Schaack S."/>
            <person name="Shirato S."/>
            <person name="Slamovits C.H."/>
            <person name="Spencer D.F."/>
            <person name="Suzuki S."/>
            <person name="Worden A.Z."/>
            <person name="Zauner S."/>
            <person name="Barry K."/>
            <person name="Bell C."/>
            <person name="Bharti A.K."/>
            <person name="Crow J.A."/>
            <person name="Grimwood J."/>
            <person name="Kramer R."/>
            <person name="Lindquist E."/>
            <person name="Lucas S."/>
            <person name="Salamov A."/>
            <person name="McFadden G.I."/>
            <person name="Lane C.E."/>
            <person name="Keeling P.J."/>
            <person name="Gray M.W."/>
            <person name="Grigoriev I.V."/>
            <person name="Archibald J.M."/>
        </authorList>
    </citation>
    <scope>NUCLEOTIDE SEQUENCE</scope>
    <source>
        <strain evidence="4 6">CCMP2712</strain>
    </source>
</reference>
<evidence type="ECO:0000256" key="1">
    <source>
        <dbReference type="SAM" id="Coils"/>
    </source>
</evidence>
<feature type="signal peptide" evidence="3">
    <location>
        <begin position="1"/>
        <end position="15"/>
    </location>
</feature>
<evidence type="ECO:0000313" key="6">
    <source>
        <dbReference type="Proteomes" id="UP000011087"/>
    </source>
</evidence>
<reference evidence="6" key="2">
    <citation type="submission" date="2012-11" db="EMBL/GenBank/DDBJ databases">
        <authorList>
            <person name="Kuo A."/>
            <person name="Curtis B.A."/>
            <person name="Tanifuji G."/>
            <person name="Burki F."/>
            <person name="Gruber A."/>
            <person name="Irimia M."/>
            <person name="Maruyama S."/>
            <person name="Arias M.C."/>
            <person name="Ball S.G."/>
            <person name="Gile G.H."/>
            <person name="Hirakawa Y."/>
            <person name="Hopkins J.F."/>
            <person name="Rensing S.A."/>
            <person name="Schmutz J."/>
            <person name="Symeonidi A."/>
            <person name="Elias M."/>
            <person name="Eveleigh R.J."/>
            <person name="Herman E.K."/>
            <person name="Klute M.J."/>
            <person name="Nakayama T."/>
            <person name="Obornik M."/>
            <person name="Reyes-Prieto A."/>
            <person name="Armbrust E.V."/>
            <person name="Aves S.J."/>
            <person name="Beiko R.G."/>
            <person name="Coutinho P."/>
            <person name="Dacks J.B."/>
            <person name="Durnford D.G."/>
            <person name="Fast N.M."/>
            <person name="Green B.R."/>
            <person name="Grisdale C."/>
            <person name="Hempe F."/>
            <person name="Henrissat B."/>
            <person name="Hoppner M.P."/>
            <person name="Ishida K.-I."/>
            <person name="Kim E."/>
            <person name="Koreny L."/>
            <person name="Kroth P.G."/>
            <person name="Liu Y."/>
            <person name="Malik S.-B."/>
            <person name="Maier U.G."/>
            <person name="McRose D."/>
            <person name="Mock T."/>
            <person name="Neilson J.A."/>
            <person name="Onodera N.T."/>
            <person name="Poole A.M."/>
            <person name="Pritham E.J."/>
            <person name="Richards T.A."/>
            <person name="Rocap G."/>
            <person name="Roy S.W."/>
            <person name="Sarai C."/>
            <person name="Schaack S."/>
            <person name="Shirato S."/>
            <person name="Slamovits C.H."/>
            <person name="Spencer D.F."/>
            <person name="Suzuki S."/>
            <person name="Worden A.Z."/>
            <person name="Zauner S."/>
            <person name="Barry K."/>
            <person name="Bell C."/>
            <person name="Bharti A.K."/>
            <person name="Crow J.A."/>
            <person name="Grimwood J."/>
            <person name="Kramer R."/>
            <person name="Lindquist E."/>
            <person name="Lucas S."/>
            <person name="Salamov A."/>
            <person name="McFadden G.I."/>
            <person name="Lane C.E."/>
            <person name="Keeling P.J."/>
            <person name="Gray M.W."/>
            <person name="Grigoriev I.V."/>
            <person name="Archibald J.M."/>
        </authorList>
    </citation>
    <scope>NUCLEOTIDE SEQUENCE</scope>
    <source>
        <strain evidence="6">CCMP2712</strain>
    </source>
</reference>
<dbReference type="RefSeq" id="XP_005841979.1">
    <property type="nucleotide sequence ID" value="XM_005841922.1"/>
</dbReference>